<dbReference type="AlphaFoldDB" id="A0A4R1KD24"/>
<dbReference type="Proteomes" id="UP000294614">
    <property type="component" value="Unassembled WGS sequence"/>
</dbReference>
<dbReference type="RefSeq" id="WP_132872566.1">
    <property type="nucleotide sequence ID" value="NZ_JAJUHT010000004.1"/>
</dbReference>
<dbReference type="CDD" id="cd00156">
    <property type="entry name" value="REC"/>
    <property type="match status" value="1"/>
</dbReference>
<dbReference type="InterPro" id="IPR011006">
    <property type="entry name" value="CheY-like_superfamily"/>
</dbReference>
<dbReference type="PROSITE" id="PS50110">
    <property type="entry name" value="RESPONSE_REGULATORY"/>
    <property type="match status" value="1"/>
</dbReference>
<dbReference type="SMART" id="SM00448">
    <property type="entry name" value="REC"/>
    <property type="match status" value="1"/>
</dbReference>
<feature type="domain" description="Response regulatory" evidence="3">
    <location>
        <begin position="4"/>
        <end position="118"/>
    </location>
</feature>
<keyword evidence="1 2" id="KW-0597">Phosphoprotein</keyword>
<dbReference type="OrthoDB" id="9808843at2"/>
<sequence>MKHKVLLADDNESELSALKELFEAEGYEVDTAENGLFAREMVKEKEYDLIVTDLVMPVSDGIQFLYSIGDRGRAIPVIVLTGYNRLDNMLNAYQMGAVDILYKPYDVSQLLELCAKVLKK</sequence>
<dbReference type="Gene3D" id="3.40.50.2300">
    <property type="match status" value="1"/>
</dbReference>
<dbReference type="PANTHER" id="PTHR44591">
    <property type="entry name" value="STRESS RESPONSE REGULATOR PROTEIN 1"/>
    <property type="match status" value="1"/>
</dbReference>
<evidence type="ECO:0000256" key="1">
    <source>
        <dbReference type="ARBA" id="ARBA00022553"/>
    </source>
</evidence>
<dbReference type="SUPFAM" id="SSF52172">
    <property type="entry name" value="CheY-like"/>
    <property type="match status" value="1"/>
</dbReference>
<protein>
    <submittedName>
        <fullName evidence="4">Response regulator receiver domain-containing protein</fullName>
    </submittedName>
</protein>
<name>A0A4R1KD24_9BACT</name>
<accession>A0A4R1KD24</accession>
<evidence type="ECO:0000259" key="3">
    <source>
        <dbReference type="PROSITE" id="PS50110"/>
    </source>
</evidence>
<evidence type="ECO:0000313" key="5">
    <source>
        <dbReference type="Proteomes" id="UP000294614"/>
    </source>
</evidence>
<dbReference type="InterPro" id="IPR050595">
    <property type="entry name" value="Bact_response_regulator"/>
</dbReference>
<comment type="caution">
    <text evidence="4">The sequence shown here is derived from an EMBL/GenBank/DDBJ whole genome shotgun (WGS) entry which is preliminary data.</text>
</comment>
<evidence type="ECO:0000313" key="4">
    <source>
        <dbReference type="EMBL" id="TCK62476.1"/>
    </source>
</evidence>
<evidence type="ECO:0000256" key="2">
    <source>
        <dbReference type="PROSITE-ProRule" id="PRU00169"/>
    </source>
</evidence>
<proteinExistence type="predicted"/>
<feature type="modified residue" description="4-aspartylphosphate" evidence="2">
    <location>
        <position position="53"/>
    </location>
</feature>
<dbReference type="Pfam" id="PF00072">
    <property type="entry name" value="Response_reg"/>
    <property type="match status" value="1"/>
</dbReference>
<keyword evidence="5" id="KW-1185">Reference proteome</keyword>
<organism evidence="4 5">
    <name type="scientific">Seleniivibrio woodruffii</name>
    <dbReference type="NCBI Taxonomy" id="1078050"/>
    <lineage>
        <taxon>Bacteria</taxon>
        <taxon>Pseudomonadati</taxon>
        <taxon>Deferribacterota</taxon>
        <taxon>Deferribacteres</taxon>
        <taxon>Deferribacterales</taxon>
        <taxon>Geovibrionaceae</taxon>
        <taxon>Seleniivibrio</taxon>
    </lineage>
</organism>
<dbReference type="EMBL" id="SMGG01000003">
    <property type="protein sequence ID" value="TCK62476.1"/>
    <property type="molecule type" value="Genomic_DNA"/>
</dbReference>
<reference evidence="4 5" key="1">
    <citation type="submission" date="2019-03" db="EMBL/GenBank/DDBJ databases">
        <title>Genomic Encyclopedia of Type Strains, Phase IV (KMG-IV): sequencing the most valuable type-strain genomes for metagenomic binning, comparative biology and taxonomic classification.</title>
        <authorList>
            <person name="Goeker M."/>
        </authorList>
    </citation>
    <scope>NUCLEOTIDE SEQUENCE [LARGE SCALE GENOMIC DNA]</scope>
    <source>
        <strain evidence="4 5">DSM 24984</strain>
    </source>
</reference>
<gene>
    <name evidence="4" type="ORF">C8D98_1002</name>
</gene>
<dbReference type="GO" id="GO:0000160">
    <property type="term" value="P:phosphorelay signal transduction system"/>
    <property type="evidence" value="ECO:0007669"/>
    <property type="project" value="InterPro"/>
</dbReference>
<dbReference type="PANTHER" id="PTHR44591:SF3">
    <property type="entry name" value="RESPONSE REGULATORY DOMAIN-CONTAINING PROTEIN"/>
    <property type="match status" value="1"/>
</dbReference>
<dbReference type="InterPro" id="IPR001789">
    <property type="entry name" value="Sig_transdc_resp-reg_receiver"/>
</dbReference>